<dbReference type="AlphaFoldDB" id="A0ABD1YTE0"/>
<accession>A0ABD1YTE0</accession>
<dbReference type="Proteomes" id="UP001605036">
    <property type="component" value="Unassembled WGS sequence"/>
</dbReference>
<gene>
    <name evidence="2" type="ORF">R1flu_005519</name>
</gene>
<evidence type="ECO:0000313" key="3">
    <source>
        <dbReference type="Proteomes" id="UP001605036"/>
    </source>
</evidence>
<dbReference type="PANTHER" id="PTHR47578:SF1">
    <property type="entry name" value="THIOREDOXIN-LIKE PROTEIN CDSP32, CHLOROPLASTIC"/>
    <property type="match status" value="1"/>
</dbReference>
<sequence length="333" mass="36269">MQACARIGYLSSAAASPTTIHRNAAKAVATPANLLPQSDFFSGSRWGSNSSLFAERANVSCSSPVVVQSRRKNCVRAGTGESATTSSAVDKPKTLPGLGKIVKDRVQHIHTVEEYDAALKAAKSRLVVVEFAASYSANSHRIYPAMVELSKTCQDVVFLLVVGDETEATKALCARAGVESVPHFLFYKNEEVIHEEEGIGPDTLEGDVLYYGDNDAPIYQVRNKADFDVLLKDHASDSKLVVLDVGLKNCGPCIKVYPTVVKLSKKMADNTVFARMHGDENEDCMELLRSMDIVEVPTFIFIRDGKPLGRYVGSGKGELIGEILRYNGVRVTY</sequence>
<feature type="domain" description="Thioredoxin" evidence="1">
    <location>
        <begin position="187"/>
        <end position="329"/>
    </location>
</feature>
<protein>
    <recommendedName>
        <fullName evidence="1">Thioredoxin domain-containing protein</fullName>
    </recommendedName>
</protein>
<dbReference type="EMBL" id="JBHFFA010000003">
    <property type="protein sequence ID" value="KAL2634040.1"/>
    <property type="molecule type" value="Genomic_DNA"/>
</dbReference>
<dbReference type="PANTHER" id="PTHR47578">
    <property type="entry name" value="THIOREDOXIN-LIKE PROTEIN CDSP32, CHLOROPLASTIC"/>
    <property type="match status" value="1"/>
</dbReference>
<dbReference type="PROSITE" id="PS51352">
    <property type="entry name" value="THIOREDOXIN_2"/>
    <property type="match status" value="1"/>
</dbReference>
<proteinExistence type="predicted"/>
<dbReference type="SUPFAM" id="SSF52833">
    <property type="entry name" value="Thioredoxin-like"/>
    <property type="match status" value="2"/>
</dbReference>
<dbReference type="InterPro" id="IPR044192">
    <property type="entry name" value="CDSP32"/>
</dbReference>
<reference evidence="2 3" key="1">
    <citation type="submission" date="2024-09" db="EMBL/GenBank/DDBJ databases">
        <title>Chromosome-scale assembly of Riccia fluitans.</title>
        <authorList>
            <person name="Paukszto L."/>
            <person name="Sawicki J."/>
            <person name="Karawczyk K."/>
            <person name="Piernik-Szablinska J."/>
            <person name="Szczecinska M."/>
            <person name="Mazdziarz M."/>
        </authorList>
    </citation>
    <scope>NUCLEOTIDE SEQUENCE [LARGE SCALE GENOMIC DNA]</scope>
    <source>
        <strain evidence="2">Rf_01</strain>
        <tissue evidence="2">Aerial parts of the thallus</tissue>
    </source>
</reference>
<evidence type="ECO:0000313" key="2">
    <source>
        <dbReference type="EMBL" id="KAL2634040.1"/>
    </source>
</evidence>
<dbReference type="InterPro" id="IPR013766">
    <property type="entry name" value="Thioredoxin_domain"/>
</dbReference>
<dbReference type="Pfam" id="PF00085">
    <property type="entry name" value="Thioredoxin"/>
    <property type="match status" value="2"/>
</dbReference>
<dbReference type="Gene3D" id="3.40.30.10">
    <property type="entry name" value="Glutaredoxin"/>
    <property type="match status" value="2"/>
</dbReference>
<dbReference type="InterPro" id="IPR036249">
    <property type="entry name" value="Thioredoxin-like_sf"/>
</dbReference>
<comment type="caution">
    <text evidence="2">The sequence shown here is derived from an EMBL/GenBank/DDBJ whole genome shotgun (WGS) entry which is preliminary data.</text>
</comment>
<organism evidence="2 3">
    <name type="scientific">Riccia fluitans</name>
    <dbReference type="NCBI Taxonomy" id="41844"/>
    <lineage>
        <taxon>Eukaryota</taxon>
        <taxon>Viridiplantae</taxon>
        <taxon>Streptophyta</taxon>
        <taxon>Embryophyta</taxon>
        <taxon>Marchantiophyta</taxon>
        <taxon>Marchantiopsida</taxon>
        <taxon>Marchantiidae</taxon>
        <taxon>Marchantiales</taxon>
        <taxon>Ricciaceae</taxon>
        <taxon>Riccia</taxon>
    </lineage>
</organism>
<evidence type="ECO:0000259" key="1">
    <source>
        <dbReference type="PROSITE" id="PS51352"/>
    </source>
</evidence>
<name>A0ABD1YTE0_9MARC</name>
<keyword evidence="3" id="KW-1185">Reference proteome</keyword>